<evidence type="ECO:0000313" key="12">
    <source>
        <dbReference type="Proteomes" id="UP000192917"/>
    </source>
</evidence>
<evidence type="ECO:0000313" key="11">
    <source>
        <dbReference type="EMBL" id="SME88201.1"/>
    </source>
</evidence>
<feature type="domain" description="Peptidase M20 dimerisation" evidence="10">
    <location>
        <begin position="174"/>
        <end position="285"/>
    </location>
</feature>
<keyword evidence="8" id="KW-0862">Zinc</keyword>
<evidence type="ECO:0000256" key="6">
    <source>
        <dbReference type="ARBA" id="ARBA00022723"/>
    </source>
</evidence>
<proteinExistence type="inferred from homology"/>
<dbReference type="NCBIfam" id="NF005710">
    <property type="entry name" value="PRK07522.1"/>
    <property type="match status" value="1"/>
</dbReference>
<dbReference type="AlphaFoldDB" id="A0A1Y6B532"/>
<keyword evidence="9" id="KW-0170">Cobalt</keyword>
<dbReference type="PROSITE" id="PS00758">
    <property type="entry name" value="ARGE_DAPE_CPG2_1"/>
    <property type="match status" value="1"/>
</dbReference>
<dbReference type="CDD" id="cd03894">
    <property type="entry name" value="M20_ArgE"/>
    <property type="match status" value="1"/>
</dbReference>
<keyword evidence="5" id="KW-0028">Amino-acid biosynthesis</keyword>
<dbReference type="InterPro" id="IPR010169">
    <property type="entry name" value="AcOrn-deacetyl"/>
</dbReference>
<keyword evidence="7" id="KW-0378">Hydrolase</keyword>
<dbReference type="Pfam" id="PF01546">
    <property type="entry name" value="Peptidase_M20"/>
    <property type="match status" value="1"/>
</dbReference>
<dbReference type="GO" id="GO:0006526">
    <property type="term" value="P:L-arginine biosynthetic process"/>
    <property type="evidence" value="ECO:0007669"/>
    <property type="project" value="UniProtKB-KW"/>
</dbReference>
<dbReference type="InterPro" id="IPR050072">
    <property type="entry name" value="Peptidase_M20A"/>
</dbReference>
<dbReference type="STRING" id="560819.SAMN05428998_10169"/>
<evidence type="ECO:0000256" key="7">
    <source>
        <dbReference type="ARBA" id="ARBA00022801"/>
    </source>
</evidence>
<name>A0A1Y6B532_9PROT</name>
<dbReference type="Proteomes" id="UP000192917">
    <property type="component" value="Unassembled WGS sequence"/>
</dbReference>
<dbReference type="GO" id="GO:0046872">
    <property type="term" value="F:metal ion binding"/>
    <property type="evidence" value="ECO:0007669"/>
    <property type="project" value="UniProtKB-KW"/>
</dbReference>
<evidence type="ECO:0000256" key="9">
    <source>
        <dbReference type="ARBA" id="ARBA00023285"/>
    </source>
</evidence>
<dbReference type="SUPFAM" id="SSF55031">
    <property type="entry name" value="Bacterial exopeptidase dimerisation domain"/>
    <property type="match status" value="1"/>
</dbReference>
<dbReference type="InterPro" id="IPR036264">
    <property type="entry name" value="Bact_exopeptidase_dim_dom"/>
</dbReference>
<dbReference type="InterPro" id="IPR011650">
    <property type="entry name" value="Peptidase_M20_dimer"/>
</dbReference>
<dbReference type="InterPro" id="IPR001261">
    <property type="entry name" value="ArgE/DapE_CS"/>
</dbReference>
<keyword evidence="12" id="KW-1185">Reference proteome</keyword>
<dbReference type="Gene3D" id="3.30.70.360">
    <property type="match status" value="1"/>
</dbReference>
<evidence type="ECO:0000256" key="8">
    <source>
        <dbReference type="ARBA" id="ARBA00022833"/>
    </source>
</evidence>
<sequence>MTRPSDASVEMIRRLIGFDTTSRNSNLELIHWIRDYLKDLGVASDVVYNDERTKANLYATLGPTDRPGIALSGHTDVVPIDGQDWTRDPWQVAESDGKLFGRGTCDMKSFIAICLACAPKFAAAKLSEPVHFAFSYDEEVGCLGVRPLLAHLATKPVRPRMAIIGEPTDMKVINAHKGKLSHTCRVHGFECHSSLAPTGVNAIEYAARLIGKLIEMAEDKQRNGPFDENYDVPHTTVHTGVIQGGTALNIVPKDCWFDFEFRNLPADDPQALMKQVTDYAEQVLVPRMQAIRPNTGIEFELYSFFSGLDTPADHEVVQLTKALTGANSTSKVAFGTEAGLISEAGIPSVVCGPGSIEQAHKPDEFVSLEQVALCERFMERLIERLAA</sequence>
<dbReference type="PANTHER" id="PTHR43808:SF31">
    <property type="entry name" value="N-ACETYL-L-CITRULLINE DEACETYLASE"/>
    <property type="match status" value="1"/>
</dbReference>
<comment type="cofactor">
    <cofactor evidence="1">
        <name>Zn(2+)</name>
        <dbReference type="ChEBI" id="CHEBI:29105"/>
    </cofactor>
</comment>
<evidence type="ECO:0000256" key="1">
    <source>
        <dbReference type="ARBA" id="ARBA00001947"/>
    </source>
</evidence>
<accession>A0A1Y6B532</accession>
<dbReference type="Gene3D" id="3.40.630.10">
    <property type="entry name" value="Zn peptidases"/>
    <property type="match status" value="1"/>
</dbReference>
<protein>
    <submittedName>
        <fullName evidence="11">Acetylornithine deacetylase</fullName>
    </submittedName>
</protein>
<organism evidence="11 12">
    <name type="scientific">Tistlia consotensis USBA 355</name>
    <dbReference type="NCBI Taxonomy" id="560819"/>
    <lineage>
        <taxon>Bacteria</taxon>
        <taxon>Pseudomonadati</taxon>
        <taxon>Pseudomonadota</taxon>
        <taxon>Alphaproteobacteria</taxon>
        <taxon>Rhodospirillales</taxon>
        <taxon>Rhodovibrionaceae</taxon>
        <taxon>Tistlia</taxon>
    </lineage>
</organism>
<dbReference type="EMBL" id="FWZX01000001">
    <property type="protein sequence ID" value="SME88201.1"/>
    <property type="molecule type" value="Genomic_DNA"/>
</dbReference>
<keyword evidence="3" id="KW-0963">Cytoplasm</keyword>
<reference evidence="11 12" key="1">
    <citation type="submission" date="2017-04" db="EMBL/GenBank/DDBJ databases">
        <authorList>
            <person name="Afonso C.L."/>
            <person name="Miller P.J."/>
            <person name="Scott M.A."/>
            <person name="Spackman E."/>
            <person name="Goraichik I."/>
            <person name="Dimitrov K.M."/>
            <person name="Suarez D.L."/>
            <person name="Swayne D.E."/>
        </authorList>
    </citation>
    <scope>NUCLEOTIDE SEQUENCE [LARGE SCALE GENOMIC DNA]</scope>
    <source>
        <strain evidence="11 12">USBA 355</strain>
    </source>
</reference>
<comment type="similarity">
    <text evidence="2">Belongs to the peptidase M20A family. ArgE subfamily.</text>
</comment>
<dbReference type="PANTHER" id="PTHR43808">
    <property type="entry name" value="ACETYLORNITHINE DEACETYLASE"/>
    <property type="match status" value="1"/>
</dbReference>
<dbReference type="Pfam" id="PF07687">
    <property type="entry name" value="M20_dimer"/>
    <property type="match status" value="1"/>
</dbReference>
<evidence type="ECO:0000256" key="3">
    <source>
        <dbReference type="ARBA" id="ARBA00022490"/>
    </source>
</evidence>
<evidence type="ECO:0000259" key="10">
    <source>
        <dbReference type="Pfam" id="PF07687"/>
    </source>
</evidence>
<keyword evidence="4" id="KW-0055">Arginine biosynthesis</keyword>
<dbReference type="GO" id="GO:0008777">
    <property type="term" value="F:acetylornithine deacetylase activity"/>
    <property type="evidence" value="ECO:0007669"/>
    <property type="project" value="TreeGrafter"/>
</dbReference>
<dbReference type="SUPFAM" id="SSF53187">
    <property type="entry name" value="Zn-dependent exopeptidases"/>
    <property type="match status" value="1"/>
</dbReference>
<dbReference type="NCBIfam" id="TIGR01892">
    <property type="entry name" value="AcOrn-deacetyl"/>
    <property type="match status" value="1"/>
</dbReference>
<dbReference type="InterPro" id="IPR002933">
    <property type="entry name" value="Peptidase_M20"/>
</dbReference>
<evidence type="ECO:0000256" key="5">
    <source>
        <dbReference type="ARBA" id="ARBA00022605"/>
    </source>
</evidence>
<keyword evidence="6" id="KW-0479">Metal-binding</keyword>
<evidence type="ECO:0000256" key="4">
    <source>
        <dbReference type="ARBA" id="ARBA00022571"/>
    </source>
</evidence>
<evidence type="ECO:0000256" key="2">
    <source>
        <dbReference type="ARBA" id="ARBA00005691"/>
    </source>
</evidence>
<dbReference type="PROSITE" id="PS00759">
    <property type="entry name" value="ARGE_DAPE_CPG2_2"/>
    <property type="match status" value="1"/>
</dbReference>
<dbReference type="RefSeq" id="WP_085120439.1">
    <property type="nucleotide sequence ID" value="NZ_FWZX01000001.1"/>
</dbReference>
<gene>
    <name evidence="11" type="ORF">SAMN05428998_10169</name>
</gene>